<evidence type="ECO:0000256" key="1">
    <source>
        <dbReference type="ARBA" id="ARBA00004141"/>
    </source>
</evidence>
<dbReference type="EMBL" id="CAJNON010000035">
    <property type="protein sequence ID" value="CAF0837358.1"/>
    <property type="molecule type" value="Genomic_DNA"/>
</dbReference>
<evidence type="ECO:0000256" key="7">
    <source>
        <dbReference type="ARBA" id="ARBA00023224"/>
    </source>
</evidence>
<keyword evidence="7" id="KW-0807">Transducer</keyword>
<evidence type="ECO:0000313" key="11">
    <source>
        <dbReference type="EMBL" id="CAF0837358.1"/>
    </source>
</evidence>
<feature type="transmembrane region" description="Helical" evidence="8">
    <location>
        <begin position="300"/>
        <end position="322"/>
    </location>
</feature>
<dbReference type="PANTHER" id="PTHR24243:SF208">
    <property type="entry name" value="PYROKININ-1 RECEPTOR"/>
    <property type="match status" value="1"/>
</dbReference>
<feature type="transmembrane region" description="Helical" evidence="8">
    <location>
        <begin position="255"/>
        <end position="275"/>
    </location>
</feature>
<reference evidence="11" key="1">
    <citation type="submission" date="2021-02" db="EMBL/GenBank/DDBJ databases">
        <authorList>
            <person name="Nowell W R."/>
        </authorList>
    </citation>
    <scope>NUCLEOTIDE SEQUENCE</scope>
</reference>
<comment type="subcellular location">
    <subcellularLocation>
        <location evidence="1">Membrane</location>
        <topology evidence="1">Multi-pass membrane protein</topology>
    </subcellularLocation>
</comment>
<sequence>MPASFVTLPVELVYRILDHQSDLTMLYSMQNVCQRFNAILNSILLVVGTIGNILNCLVFLHKKLRSNPCSAFFVAASIANTTVMFYYIIPTIYSTYNSPLENSNRIYCKLRLYIRNILLSISRTYLTFACISCYAQTSRNVRIRDLCHRKYVLRIILFVPIIWCIIPLHIPFLTSIQNGKCSMWTSAGALSHAIYICFVAAILPTSLMIIFSILAYRNLRQMLRNVAPVRILISNEEGVCQKKEKIRLYKNDRQLCKMLFVQIIVYMFFTISYPIESIYYAVTLIIGESKSIERVAIENFILFLISSFLLSCYSAASFFIFLTSHAFRKSLREIFASILSLICQKEI</sequence>
<feature type="transmembrane region" description="Helical" evidence="8">
    <location>
        <begin position="193"/>
        <end position="216"/>
    </location>
</feature>
<proteinExistence type="predicted"/>
<feature type="transmembrane region" description="Helical" evidence="8">
    <location>
        <begin position="155"/>
        <end position="173"/>
    </location>
</feature>
<evidence type="ECO:0000259" key="10">
    <source>
        <dbReference type="PROSITE" id="PS50262"/>
    </source>
</evidence>
<dbReference type="GO" id="GO:0004930">
    <property type="term" value="F:G protein-coupled receptor activity"/>
    <property type="evidence" value="ECO:0007669"/>
    <property type="project" value="UniProtKB-KW"/>
</dbReference>
<dbReference type="CDD" id="cd00637">
    <property type="entry name" value="7tm_classA_rhodopsin-like"/>
    <property type="match status" value="1"/>
</dbReference>
<dbReference type="InterPro" id="IPR001810">
    <property type="entry name" value="F-box_dom"/>
</dbReference>
<dbReference type="InterPro" id="IPR017452">
    <property type="entry name" value="GPCR_Rhodpsn_7TM"/>
</dbReference>
<feature type="transmembrane region" description="Helical" evidence="8">
    <location>
        <begin position="72"/>
        <end position="93"/>
    </location>
</feature>
<dbReference type="SUPFAM" id="SSF81321">
    <property type="entry name" value="Family A G protein-coupled receptor-like"/>
    <property type="match status" value="1"/>
</dbReference>
<name>A0A813VGJ9_9BILA</name>
<dbReference type="AlphaFoldDB" id="A0A813VGJ9"/>
<feature type="domain" description="F-box" evidence="9">
    <location>
        <begin position="2"/>
        <end position="50"/>
    </location>
</feature>
<evidence type="ECO:0000256" key="3">
    <source>
        <dbReference type="ARBA" id="ARBA00022989"/>
    </source>
</evidence>
<keyword evidence="6" id="KW-0675">Receptor</keyword>
<feature type="domain" description="G-protein coupled receptors family 1 profile" evidence="10">
    <location>
        <begin position="51"/>
        <end position="321"/>
    </location>
</feature>
<gene>
    <name evidence="11" type="ORF">VCS650_LOCUS5941</name>
</gene>
<accession>A0A813VGJ9</accession>
<evidence type="ECO:0000256" key="5">
    <source>
        <dbReference type="ARBA" id="ARBA00023136"/>
    </source>
</evidence>
<evidence type="ECO:0000256" key="6">
    <source>
        <dbReference type="ARBA" id="ARBA00023170"/>
    </source>
</evidence>
<dbReference type="GO" id="GO:0016020">
    <property type="term" value="C:membrane"/>
    <property type="evidence" value="ECO:0007669"/>
    <property type="project" value="UniProtKB-SubCell"/>
</dbReference>
<dbReference type="PROSITE" id="PS50181">
    <property type="entry name" value="FBOX"/>
    <property type="match status" value="1"/>
</dbReference>
<dbReference type="Gene3D" id="1.20.1070.10">
    <property type="entry name" value="Rhodopsin 7-helix transmembrane proteins"/>
    <property type="match status" value="1"/>
</dbReference>
<evidence type="ECO:0000256" key="2">
    <source>
        <dbReference type="ARBA" id="ARBA00022692"/>
    </source>
</evidence>
<dbReference type="Proteomes" id="UP000663891">
    <property type="component" value="Unassembled WGS sequence"/>
</dbReference>
<evidence type="ECO:0000313" key="12">
    <source>
        <dbReference type="Proteomes" id="UP000663891"/>
    </source>
</evidence>
<dbReference type="PANTHER" id="PTHR24243">
    <property type="entry name" value="G-PROTEIN COUPLED RECEPTOR"/>
    <property type="match status" value="1"/>
</dbReference>
<keyword evidence="2 8" id="KW-0812">Transmembrane</keyword>
<organism evidence="11 12">
    <name type="scientific">Adineta steineri</name>
    <dbReference type="NCBI Taxonomy" id="433720"/>
    <lineage>
        <taxon>Eukaryota</taxon>
        <taxon>Metazoa</taxon>
        <taxon>Spiralia</taxon>
        <taxon>Gnathifera</taxon>
        <taxon>Rotifera</taxon>
        <taxon>Eurotatoria</taxon>
        <taxon>Bdelloidea</taxon>
        <taxon>Adinetida</taxon>
        <taxon>Adinetidae</taxon>
        <taxon>Adineta</taxon>
    </lineage>
</organism>
<keyword evidence="3 8" id="KW-1133">Transmembrane helix</keyword>
<evidence type="ECO:0008006" key="13">
    <source>
        <dbReference type="Google" id="ProtNLM"/>
    </source>
</evidence>
<comment type="caution">
    <text evidence="11">The sequence shown here is derived from an EMBL/GenBank/DDBJ whole genome shotgun (WGS) entry which is preliminary data.</text>
</comment>
<keyword evidence="5 8" id="KW-0472">Membrane</keyword>
<evidence type="ECO:0000259" key="9">
    <source>
        <dbReference type="PROSITE" id="PS50181"/>
    </source>
</evidence>
<feature type="transmembrane region" description="Helical" evidence="8">
    <location>
        <begin position="113"/>
        <end position="135"/>
    </location>
</feature>
<dbReference type="OrthoDB" id="10316921at2759"/>
<protein>
    <recommendedName>
        <fullName evidence="13">G-protein coupled receptors family 1 profile domain-containing protein</fullName>
    </recommendedName>
</protein>
<dbReference type="PROSITE" id="PS50262">
    <property type="entry name" value="G_PROTEIN_RECEP_F1_2"/>
    <property type="match status" value="1"/>
</dbReference>
<evidence type="ECO:0000256" key="4">
    <source>
        <dbReference type="ARBA" id="ARBA00023040"/>
    </source>
</evidence>
<feature type="transmembrane region" description="Helical" evidence="8">
    <location>
        <begin position="38"/>
        <end position="60"/>
    </location>
</feature>
<evidence type="ECO:0000256" key="8">
    <source>
        <dbReference type="SAM" id="Phobius"/>
    </source>
</evidence>
<keyword evidence="4" id="KW-0297">G-protein coupled receptor</keyword>